<gene>
    <name evidence="7" type="ORF">EW142_00820</name>
</gene>
<dbReference type="InterPro" id="IPR006104">
    <property type="entry name" value="Glyco_hydro_2_N"/>
</dbReference>
<feature type="domain" description="Glycosyl hydrolases family 2 sugar binding" evidence="6">
    <location>
        <begin position="62"/>
        <end position="157"/>
    </location>
</feature>
<dbReference type="Pfam" id="PF02836">
    <property type="entry name" value="Glyco_hydro_2_C"/>
    <property type="match status" value="1"/>
</dbReference>
<comment type="similarity">
    <text evidence="1">Belongs to the glycosyl hydrolase 2 family.</text>
</comment>
<evidence type="ECO:0000313" key="7">
    <source>
        <dbReference type="EMBL" id="TAI48381.1"/>
    </source>
</evidence>
<evidence type="ECO:0000256" key="3">
    <source>
        <dbReference type="ARBA" id="ARBA00023295"/>
    </source>
</evidence>
<dbReference type="OrthoDB" id="9801077at2"/>
<evidence type="ECO:0008006" key="9">
    <source>
        <dbReference type="Google" id="ProtNLM"/>
    </source>
</evidence>
<sequence>MRSMGKRLFFLLGLATAMHMNGQRTLLSEWTFFTEKDSALQTITVPHTWNLKDAFDDEPGYWRGKGIYETTFEVNDLEQAYFLHFEGVNQEAKIFINGKYAGIHLGGYTAFDIDASDLLEIGENDLKVEVTNAHDDTIPPLDADFTFFGGIYRAVYLEMENAVHFQKRHGADNIKIDALLDETLKKGTVQIHGSVTNPQKDSLWVAVSLYDNIDGHPVYSTQFSIVDTLQHRYGLNLPKLWSPELPNLYHLTIELSDGARTIDTYEHQIGFRKFEANTSGFILNNQPLKLLGVNRHQDFHGYGNAVPLDLQLKDLATIKEMGSNFLRLAHYPQSKEIYEAADSLGLILWSEIPVVNKVPIGDDFDSYSNNSIAMQTEHIAQNYNHPSLIFLGYMNEIFLRMVFDRLDEKTEEAIISNTLDLATDLEQLTRNRAPNHITVMALHGNSIYNETGIADIAMVIGWNLYKGWYEGKIFDLGPFLDLENQKFPNRPLIISEYGVGADPRIRSEIPKKFDFSEAYQLEYHLGYMKQILERDYVMGATVWNFADFASEFRGDALPHINQKGLVNYDRTPKNTFHWYKAVLDSTNQHIRFFRDSDRHDHSSNQREIEVIANRAFRLQANDSEYLFERPQWGVSSQTIYLREGKNVLKLYDKEGTLTDYWNIDYKKPNLNKLGDRLNLNLGTDIEFLSKDGTLWIPIKNTSNVTTVGKVSMKKIATNIRGTTNDPIYQSQLINIEKMVLEVPEGDYEVLLHFSRFGNENELIFELGKNTNPLRGDLAQQLYVNDKQVEVPPLGTFQWATKRILVPSAEKLEVKANPRTTISLAGISIMRLR</sequence>
<dbReference type="SUPFAM" id="SSF49785">
    <property type="entry name" value="Galactose-binding domain-like"/>
    <property type="match status" value="1"/>
</dbReference>
<dbReference type="Gene3D" id="2.60.120.260">
    <property type="entry name" value="Galactose-binding domain-like"/>
    <property type="match status" value="1"/>
</dbReference>
<dbReference type="InterPro" id="IPR051913">
    <property type="entry name" value="GH2_Domain-Containing"/>
</dbReference>
<dbReference type="Pfam" id="PF00703">
    <property type="entry name" value="Glyco_hydro_2"/>
    <property type="match status" value="1"/>
</dbReference>
<evidence type="ECO:0000256" key="2">
    <source>
        <dbReference type="ARBA" id="ARBA00022801"/>
    </source>
</evidence>
<evidence type="ECO:0000259" key="6">
    <source>
        <dbReference type="Pfam" id="PF02837"/>
    </source>
</evidence>
<dbReference type="Gene3D" id="2.60.40.10">
    <property type="entry name" value="Immunoglobulins"/>
    <property type="match status" value="1"/>
</dbReference>
<evidence type="ECO:0000259" key="4">
    <source>
        <dbReference type="Pfam" id="PF00703"/>
    </source>
</evidence>
<feature type="domain" description="Glycoside hydrolase family 2 immunoglobulin-like beta-sandwich" evidence="4">
    <location>
        <begin position="173"/>
        <end position="272"/>
    </location>
</feature>
<evidence type="ECO:0000259" key="5">
    <source>
        <dbReference type="Pfam" id="PF02836"/>
    </source>
</evidence>
<dbReference type="Gene3D" id="3.20.20.80">
    <property type="entry name" value="Glycosidases"/>
    <property type="match status" value="1"/>
</dbReference>
<dbReference type="InterPro" id="IPR036156">
    <property type="entry name" value="Beta-gal/glucu_dom_sf"/>
</dbReference>
<feature type="domain" description="Glycoside hydrolase family 2 catalytic" evidence="5">
    <location>
        <begin position="278"/>
        <end position="583"/>
    </location>
</feature>
<protein>
    <recommendedName>
        <fullName evidence="9">Beta-galactosidase</fullName>
    </recommendedName>
</protein>
<accession>A0A4Q8QDD0</accession>
<evidence type="ECO:0000313" key="8">
    <source>
        <dbReference type="Proteomes" id="UP000291981"/>
    </source>
</evidence>
<dbReference type="SUPFAM" id="SSF49303">
    <property type="entry name" value="beta-Galactosidase/glucuronidase domain"/>
    <property type="match status" value="1"/>
</dbReference>
<keyword evidence="3" id="KW-0326">Glycosidase</keyword>
<reference evidence="7 8" key="1">
    <citation type="submission" date="2019-02" db="EMBL/GenBank/DDBJ databases">
        <title>Draft genome sequence of Muricauda sp. 176CP4-71.</title>
        <authorList>
            <person name="Park J.-S."/>
        </authorList>
    </citation>
    <scope>NUCLEOTIDE SEQUENCE [LARGE SCALE GENOMIC DNA]</scope>
    <source>
        <strain evidence="7 8">176CP4-71</strain>
    </source>
</reference>
<dbReference type="Pfam" id="PF02837">
    <property type="entry name" value="Glyco_hydro_2_N"/>
    <property type="match status" value="1"/>
</dbReference>
<dbReference type="InterPro" id="IPR006102">
    <property type="entry name" value="Ig-like_GH2"/>
</dbReference>
<comment type="caution">
    <text evidence="7">The sequence shown here is derived from an EMBL/GenBank/DDBJ whole genome shotgun (WGS) entry which is preliminary data.</text>
</comment>
<dbReference type="PRINTS" id="PR00132">
    <property type="entry name" value="GLHYDRLASE2"/>
</dbReference>
<name>A0A4Q8QDD0_9FLAO</name>
<dbReference type="InterPro" id="IPR008979">
    <property type="entry name" value="Galactose-bd-like_sf"/>
</dbReference>
<dbReference type="InterPro" id="IPR006101">
    <property type="entry name" value="Glyco_hydro_2"/>
</dbReference>
<evidence type="ECO:0000256" key="1">
    <source>
        <dbReference type="ARBA" id="ARBA00007401"/>
    </source>
</evidence>
<dbReference type="EMBL" id="SGIU01000001">
    <property type="protein sequence ID" value="TAI48381.1"/>
    <property type="molecule type" value="Genomic_DNA"/>
</dbReference>
<dbReference type="PANTHER" id="PTHR42732:SF1">
    <property type="entry name" value="BETA-MANNOSIDASE"/>
    <property type="match status" value="1"/>
</dbReference>
<dbReference type="Proteomes" id="UP000291981">
    <property type="component" value="Unassembled WGS sequence"/>
</dbReference>
<organism evidence="7 8">
    <name type="scientific">Flagellimonas allohymeniacidonis</name>
    <dbReference type="NCBI Taxonomy" id="2517819"/>
    <lineage>
        <taxon>Bacteria</taxon>
        <taxon>Pseudomonadati</taxon>
        <taxon>Bacteroidota</taxon>
        <taxon>Flavobacteriia</taxon>
        <taxon>Flavobacteriales</taxon>
        <taxon>Flavobacteriaceae</taxon>
        <taxon>Flagellimonas</taxon>
    </lineage>
</organism>
<dbReference type="AlphaFoldDB" id="A0A4Q8QDD0"/>
<keyword evidence="8" id="KW-1185">Reference proteome</keyword>
<proteinExistence type="inferred from homology"/>
<dbReference type="InterPro" id="IPR013783">
    <property type="entry name" value="Ig-like_fold"/>
</dbReference>
<dbReference type="Gene3D" id="2.60.120.430">
    <property type="entry name" value="Galactose-binding lectin"/>
    <property type="match status" value="1"/>
</dbReference>
<dbReference type="InterPro" id="IPR017853">
    <property type="entry name" value="GH"/>
</dbReference>
<dbReference type="SUPFAM" id="SSF51445">
    <property type="entry name" value="(Trans)glycosidases"/>
    <property type="match status" value="1"/>
</dbReference>
<dbReference type="GO" id="GO:0005975">
    <property type="term" value="P:carbohydrate metabolic process"/>
    <property type="evidence" value="ECO:0007669"/>
    <property type="project" value="InterPro"/>
</dbReference>
<dbReference type="PANTHER" id="PTHR42732">
    <property type="entry name" value="BETA-GALACTOSIDASE"/>
    <property type="match status" value="1"/>
</dbReference>
<dbReference type="GO" id="GO:0004553">
    <property type="term" value="F:hydrolase activity, hydrolyzing O-glycosyl compounds"/>
    <property type="evidence" value="ECO:0007669"/>
    <property type="project" value="InterPro"/>
</dbReference>
<keyword evidence="2" id="KW-0378">Hydrolase</keyword>
<dbReference type="InterPro" id="IPR006103">
    <property type="entry name" value="Glyco_hydro_2_cat"/>
</dbReference>